<evidence type="ECO:0000259" key="2">
    <source>
        <dbReference type="SMART" id="SM00554"/>
    </source>
</evidence>
<dbReference type="Gene3D" id="2.30.180.10">
    <property type="entry name" value="FAS1 domain"/>
    <property type="match status" value="1"/>
</dbReference>
<dbReference type="InterPro" id="IPR036378">
    <property type="entry name" value="FAS1_dom_sf"/>
</dbReference>
<dbReference type="PANTHER" id="PTHR33985">
    <property type="entry name" value="OS02G0491300 PROTEIN-RELATED"/>
    <property type="match status" value="1"/>
</dbReference>
<name>A0AAV9FJI7_ACOCL</name>
<feature type="domain" description="FAS1" evidence="2">
    <location>
        <begin position="16"/>
        <end position="111"/>
    </location>
</feature>
<comment type="caution">
    <text evidence="3">The sequence shown here is derived from an EMBL/GenBank/DDBJ whole genome shotgun (WGS) entry which is preliminary data.</text>
</comment>
<sequence>MASLLPSLLPPQTPSTLFALPDHSTIPFSSLPLPRLRRLLRYHTLPHKLPFHSLSTSPIRACLPTLLPSPLVVTDAGKDFIFINGVPVTHPDIFVEGPYAIHGITRPFCPFDPSVGDFRIPDPLCDAQSGLFVGTRVGWYGVVRQLGSAGYVSFSVGLNSVVSRIVGGYPNLTAVTVFAPPDEGFDFVVAMSPVLERVVGLHIVPRRVDYGELASMPGGVGLPTLVPGRELKVGGGGGVARGVVEVEGRS</sequence>
<evidence type="ECO:0000256" key="1">
    <source>
        <dbReference type="ARBA" id="ARBA00007843"/>
    </source>
</evidence>
<organism evidence="3 4">
    <name type="scientific">Acorus calamus</name>
    <name type="common">Sweet flag</name>
    <dbReference type="NCBI Taxonomy" id="4465"/>
    <lineage>
        <taxon>Eukaryota</taxon>
        <taxon>Viridiplantae</taxon>
        <taxon>Streptophyta</taxon>
        <taxon>Embryophyta</taxon>
        <taxon>Tracheophyta</taxon>
        <taxon>Spermatophyta</taxon>
        <taxon>Magnoliopsida</taxon>
        <taxon>Liliopsida</taxon>
        <taxon>Acoraceae</taxon>
        <taxon>Acorus</taxon>
    </lineage>
</organism>
<reference evidence="3" key="1">
    <citation type="journal article" date="2023" name="Nat. Commun.">
        <title>Diploid and tetraploid genomes of Acorus and the evolution of monocots.</title>
        <authorList>
            <person name="Ma L."/>
            <person name="Liu K.W."/>
            <person name="Li Z."/>
            <person name="Hsiao Y.Y."/>
            <person name="Qi Y."/>
            <person name="Fu T."/>
            <person name="Tang G.D."/>
            <person name="Zhang D."/>
            <person name="Sun W.H."/>
            <person name="Liu D.K."/>
            <person name="Li Y."/>
            <person name="Chen G.Z."/>
            <person name="Liu X.D."/>
            <person name="Liao X.Y."/>
            <person name="Jiang Y.T."/>
            <person name="Yu X."/>
            <person name="Hao Y."/>
            <person name="Huang J."/>
            <person name="Zhao X.W."/>
            <person name="Ke S."/>
            <person name="Chen Y.Y."/>
            <person name="Wu W.L."/>
            <person name="Hsu J.L."/>
            <person name="Lin Y.F."/>
            <person name="Huang M.D."/>
            <person name="Li C.Y."/>
            <person name="Huang L."/>
            <person name="Wang Z.W."/>
            <person name="Zhao X."/>
            <person name="Zhong W.Y."/>
            <person name="Peng D.H."/>
            <person name="Ahmad S."/>
            <person name="Lan S."/>
            <person name="Zhang J.S."/>
            <person name="Tsai W.C."/>
            <person name="Van de Peer Y."/>
            <person name="Liu Z.J."/>
        </authorList>
    </citation>
    <scope>NUCLEOTIDE SEQUENCE</scope>
    <source>
        <strain evidence="3">CP</strain>
    </source>
</reference>
<evidence type="ECO:0000313" key="4">
    <source>
        <dbReference type="Proteomes" id="UP001180020"/>
    </source>
</evidence>
<dbReference type="SUPFAM" id="SSF82153">
    <property type="entry name" value="FAS1 domain"/>
    <property type="match status" value="2"/>
</dbReference>
<dbReference type="InterPro" id="IPR000782">
    <property type="entry name" value="FAS1_domain"/>
</dbReference>
<dbReference type="PANTHER" id="PTHR33985:SF19">
    <property type="entry name" value="FASCICLIN-LIKE ARABINOGALACTAN PROTEIN 21"/>
    <property type="match status" value="1"/>
</dbReference>
<reference evidence="3" key="2">
    <citation type="submission" date="2023-06" db="EMBL/GenBank/DDBJ databases">
        <authorList>
            <person name="Ma L."/>
            <person name="Liu K.-W."/>
            <person name="Li Z."/>
            <person name="Hsiao Y.-Y."/>
            <person name="Qi Y."/>
            <person name="Fu T."/>
            <person name="Tang G."/>
            <person name="Zhang D."/>
            <person name="Sun W.-H."/>
            <person name="Liu D.-K."/>
            <person name="Li Y."/>
            <person name="Chen G.-Z."/>
            <person name="Liu X.-D."/>
            <person name="Liao X.-Y."/>
            <person name="Jiang Y.-T."/>
            <person name="Yu X."/>
            <person name="Hao Y."/>
            <person name="Huang J."/>
            <person name="Zhao X.-W."/>
            <person name="Ke S."/>
            <person name="Chen Y.-Y."/>
            <person name="Wu W.-L."/>
            <person name="Hsu J.-L."/>
            <person name="Lin Y.-F."/>
            <person name="Huang M.-D."/>
            <person name="Li C.-Y."/>
            <person name="Huang L."/>
            <person name="Wang Z.-W."/>
            <person name="Zhao X."/>
            <person name="Zhong W.-Y."/>
            <person name="Peng D.-H."/>
            <person name="Ahmad S."/>
            <person name="Lan S."/>
            <person name="Zhang J.-S."/>
            <person name="Tsai W.-C."/>
            <person name="Van De Peer Y."/>
            <person name="Liu Z.-J."/>
        </authorList>
    </citation>
    <scope>NUCLEOTIDE SEQUENCE</scope>
    <source>
        <strain evidence="3">CP</strain>
        <tissue evidence="3">Leaves</tissue>
    </source>
</reference>
<keyword evidence="4" id="KW-1185">Reference proteome</keyword>
<dbReference type="EMBL" id="JAUJYO010000001">
    <property type="protein sequence ID" value="KAK1324787.1"/>
    <property type="molecule type" value="Genomic_DNA"/>
</dbReference>
<proteinExistence type="inferred from homology"/>
<gene>
    <name evidence="3" type="ORF">QJS10_CPA01g01061</name>
</gene>
<dbReference type="AlphaFoldDB" id="A0AAV9FJI7"/>
<dbReference type="SMART" id="SM00554">
    <property type="entry name" value="FAS1"/>
    <property type="match status" value="1"/>
</dbReference>
<comment type="similarity">
    <text evidence="1">Belongs to the fasciclin-like AGP family.</text>
</comment>
<accession>A0AAV9FJI7</accession>
<evidence type="ECO:0000313" key="3">
    <source>
        <dbReference type="EMBL" id="KAK1324787.1"/>
    </source>
</evidence>
<dbReference type="Proteomes" id="UP001180020">
    <property type="component" value="Unassembled WGS sequence"/>
</dbReference>
<protein>
    <recommendedName>
        <fullName evidence="2">FAS1 domain-containing protein</fullName>
    </recommendedName>
</protein>
<dbReference type="InterPro" id="IPR052806">
    <property type="entry name" value="Fasciclin-like_AGP"/>
</dbReference>